<protein>
    <recommendedName>
        <fullName evidence="3">Four helix bundle protein</fullName>
    </recommendedName>
</protein>
<dbReference type="NCBIfam" id="TIGR02436">
    <property type="entry name" value="four helix bundle protein"/>
    <property type="match status" value="1"/>
</dbReference>
<sequence length="123" mass="13707">MNEQEFKQRTKALALRVIKLVSSLPKNTVSEVIGKQLIRSGTSVGANYRAACRARSTADLIAKLRIVEEEADECLYWMELIVEAKLVDVDNLRSIMSETNEILAMTVASIKTLIAKNPTANRK</sequence>
<gene>
    <name evidence="1" type="ORF">E5S67_04147</name>
</gene>
<dbReference type="Proteomes" id="UP000702425">
    <property type="component" value="Unassembled WGS sequence"/>
</dbReference>
<name>A0ABX2D160_9CYAN</name>
<dbReference type="PANTHER" id="PTHR38471:SF2">
    <property type="entry name" value="FOUR HELIX BUNDLE PROTEIN"/>
    <property type="match status" value="1"/>
</dbReference>
<organism evidence="1 2">
    <name type="scientific">Microcoleus asticus IPMA8</name>
    <dbReference type="NCBI Taxonomy" id="2563858"/>
    <lineage>
        <taxon>Bacteria</taxon>
        <taxon>Bacillati</taxon>
        <taxon>Cyanobacteriota</taxon>
        <taxon>Cyanophyceae</taxon>
        <taxon>Oscillatoriophycideae</taxon>
        <taxon>Oscillatoriales</taxon>
        <taxon>Microcoleaceae</taxon>
        <taxon>Microcoleus</taxon>
        <taxon>Microcoleus asticus</taxon>
    </lineage>
</organism>
<accession>A0ABX2D160</accession>
<reference evidence="1 2" key="1">
    <citation type="journal article" date="2020" name="Sci. Rep.">
        <title>A novel cyanobacterial geosmin producer, revising GeoA distribution and dispersion patterns in Bacteria.</title>
        <authorList>
            <person name="Churro C."/>
            <person name="Semedo-Aguiar A.P."/>
            <person name="Silva A.D."/>
            <person name="Pereira-Leal J.B."/>
            <person name="Leite R.B."/>
        </authorList>
    </citation>
    <scope>NUCLEOTIDE SEQUENCE [LARGE SCALE GENOMIC DNA]</scope>
    <source>
        <strain evidence="1 2">IPMA8</strain>
    </source>
</reference>
<dbReference type="RefSeq" id="WP_172190294.1">
    <property type="nucleotide sequence ID" value="NZ_CAWPPK010000300.1"/>
</dbReference>
<dbReference type="InterPro" id="IPR012657">
    <property type="entry name" value="23S_rRNA-intervening_sequence"/>
</dbReference>
<evidence type="ECO:0008006" key="3">
    <source>
        <dbReference type="Google" id="ProtNLM"/>
    </source>
</evidence>
<dbReference type="InterPro" id="IPR036583">
    <property type="entry name" value="23S_rRNA_IVS_sf"/>
</dbReference>
<dbReference type="PIRSF" id="PIRSF035652">
    <property type="entry name" value="CHP02436"/>
    <property type="match status" value="1"/>
</dbReference>
<comment type="caution">
    <text evidence="1">The sequence shown here is derived from an EMBL/GenBank/DDBJ whole genome shotgun (WGS) entry which is preliminary data.</text>
</comment>
<proteinExistence type="predicted"/>
<evidence type="ECO:0000313" key="1">
    <source>
        <dbReference type="EMBL" id="NQE36382.1"/>
    </source>
</evidence>
<evidence type="ECO:0000313" key="2">
    <source>
        <dbReference type="Proteomes" id="UP000702425"/>
    </source>
</evidence>
<dbReference type="Gene3D" id="1.20.1440.60">
    <property type="entry name" value="23S rRNA-intervening sequence"/>
    <property type="match status" value="1"/>
</dbReference>
<dbReference type="Pfam" id="PF05635">
    <property type="entry name" value="23S_rRNA_IVP"/>
    <property type="match status" value="1"/>
</dbReference>
<keyword evidence="2" id="KW-1185">Reference proteome</keyword>
<dbReference type="PANTHER" id="PTHR38471">
    <property type="entry name" value="FOUR HELIX BUNDLE PROTEIN"/>
    <property type="match status" value="1"/>
</dbReference>
<dbReference type="SUPFAM" id="SSF158446">
    <property type="entry name" value="IVS-encoded protein-like"/>
    <property type="match status" value="1"/>
</dbReference>
<dbReference type="EMBL" id="SRRZ01000083">
    <property type="protein sequence ID" value="NQE36382.1"/>
    <property type="molecule type" value="Genomic_DNA"/>
</dbReference>